<accession>A0AAW1D3I0</accession>
<evidence type="ECO:0000313" key="2">
    <source>
        <dbReference type="Proteomes" id="UP001461498"/>
    </source>
</evidence>
<name>A0AAW1D3I0_9HEMI</name>
<dbReference type="Proteomes" id="UP001461498">
    <property type="component" value="Unassembled WGS sequence"/>
</dbReference>
<dbReference type="EMBL" id="JAPXFL010000006">
    <property type="protein sequence ID" value="KAK9505082.1"/>
    <property type="molecule type" value="Genomic_DNA"/>
</dbReference>
<comment type="caution">
    <text evidence="1">The sequence shown here is derived from an EMBL/GenBank/DDBJ whole genome shotgun (WGS) entry which is preliminary data.</text>
</comment>
<reference evidence="1 2" key="1">
    <citation type="submission" date="2022-12" db="EMBL/GenBank/DDBJ databases">
        <title>Chromosome-level genome assembly of true bugs.</title>
        <authorList>
            <person name="Ma L."/>
            <person name="Li H."/>
        </authorList>
    </citation>
    <scope>NUCLEOTIDE SEQUENCE [LARGE SCALE GENOMIC DNA]</scope>
    <source>
        <strain evidence="1">Lab_2022b</strain>
    </source>
</reference>
<evidence type="ECO:0000313" key="1">
    <source>
        <dbReference type="EMBL" id="KAK9505082.1"/>
    </source>
</evidence>
<dbReference type="AlphaFoldDB" id="A0AAW1D3I0"/>
<gene>
    <name evidence="1" type="ORF">O3M35_009224</name>
</gene>
<proteinExistence type="predicted"/>
<organism evidence="1 2">
    <name type="scientific">Rhynocoris fuscipes</name>
    <dbReference type="NCBI Taxonomy" id="488301"/>
    <lineage>
        <taxon>Eukaryota</taxon>
        <taxon>Metazoa</taxon>
        <taxon>Ecdysozoa</taxon>
        <taxon>Arthropoda</taxon>
        <taxon>Hexapoda</taxon>
        <taxon>Insecta</taxon>
        <taxon>Pterygota</taxon>
        <taxon>Neoptera</taxon>
        <taxon>Paraneoptera</taxon>
        <taxon>Hemiptera</taxon>
        <taxon>Heteroptera</taxon>
        <taxon>Panheteroptera</taxon>
        <taxon>Cimicomorpha</taxon>
        <taxon>Reduviidae</taxon>
        <taxon>Harpactorinae</taxon>
        <taxon>Harpactorini</taxon>
        <taxon>Rhynocoris</taxon>
    </lineage>
</organism>
<keyword evidence="2" id="KW-1185">Reference proteome</keyword>
<protein>
    <submittedName>
        <fullName evidence="1">Uncharacterized protein</fullName>
    </submittedName>
</protein>
<sequence length="209" mass="23646">MSIYCARIKIDISWKELKSTTMNHVWKKIWPECIKTTDAEVNFLPEVRQNILYLAHDLGFEDLNESDVLDLLAADREPLSYEELIQLQAEPAIDEDTEPVVSKQLTSKIMSSAFSYFEQGINILLENDPDVERSANVSRGINSAISSYKSLKEEIDKKARQTTLDNFFKPPAQNDGDSDLRQPLRVIFGLGDHAVTNVNLQATQLASNQ</sequence>